<dbReference type="PANTHER" id="PTHR12277">
    <property type="entry name" value="ALPHA/BETA HYDROLASE DOMAIN-CONTAINING PROTEIN"/>
    <property type="match status" value="1"/>
</dbReference>
<dbReference type="STRING" id="1038014.SAMN04487910_1370"/>
<organism evidence="3 4">
    <name type="scientific">Aquimarina amphilecti</name>
    <dbReference type="NCBI Taxonomy" id="1038014"/>
    <lineage>
        <taxon>Bacteria</taxon>
        <taxon>Pseudomonadati</taxon>
        <taxon>Bacteroidota</taxon>
        <taxon>Flavobacteriia</taxon>
        <taxon>Flavobacteriales</taxon>
        <taxon>Flavobacteriaceae</taxon>
        <taxon>Aquimarina</taxon>
    </lineage>
</organism>
<evidence type="ECO:0000256" key="1">
    <source>
        <dbReference type="SAM" id="Phobius"/>
    </source>
</evidence>
<accession>A0A1H7KLX0</accession>
<dbReference type="EMBL" id="FOAB01000002">
    <property type="protein sequence ID" value="SEK87863.1"/>
    <property type="molecule type" value="Genomic_DNA"/>
</dbReference>
<feature type="transmembrane region" description="Helical" evidence="1">
    <location>
        <begin position="7"/>
        <end position="28"/>
    </location>
</feature>
<dbReference type="Pfam" id="PF12146">
    <property type="entry name" value="Hydrolase_4"/>
    <property type="match status" value="1"/>
</dbReference>
<evidence type="ECO:0000259" key="2">
    <source>
        <dbReference type="Pfam" id="PF12146"/>
    </source>
</evidence>
<keyword evidence="1" id="KW-0812">Transmembrane</keyword>
<keyword evidence="4" id="KW-1185">Reference proteome</keyword>
<keyword evidence="1" id="KW-0472">Membrane</keyword>
<sequence>MKTFIKAGKIIIAATILLMVGSILYIRFSRYTDAMIYHTNGLEYENFETSMNHSEYYFEIDQNTQLHGVLFKPKTQDPIVTIIHYSGKGMHLMASRKYYEILTKKGFQVFSFERRDFGRSTGVADNSLKLKEDALYVFDKIVADENMTEIPIIIWGQSLGGAFAVMNAAERNDKIAGVLVEGTFNSFPDIGKVYAKAINLENFKWMMPLLMHNDFPAEKEIKRISKPIVIVHSNKDEQVPYILGKKLYEASNKTNTEFWEIEGKHINAMFDNETEYIQRFMDIIN</sequence>
<dbReference type="Proteomes" id="UP000198521">
    <property type="component" value="Unassembled WGS sequence"/>
</dbReference>
<dbReference type="RefSeq" id="WP_091406913.1">
    <property type="nucleotide sequence ID" value="NZ_FOAB01000002.1"/>
</dbReference>
<gene>
    <name evidence="3" type="ORF">SAMN04487910_1370</name>
</gene>
<keyword evidence="1" id="KW-1133">Transmembrane helix</keyword>
<name>A0A1H7KLX0_AQUAM</name>
<protein>
    <submittedName>
        <fullName evidence="3">Lysophospholipase, alpha-beta hydrolase superfamily</fullName>
    </submittedName>
</protein>
<evidence type="ECO:0000313" key="3">
    <source>
        <dbReference type="EMBL" id="SEK87863.1"/>
    </source>
</evidence>
<dbReference type="GO" id="GO:0016787">
    <property type="term" value="F:hydrolase activity"/>
    <property type="evidence" value="ECO:0007669"/>
    <property type="project" value="UniProtKB-KW"/>
</dbReference>
<dbReference type="Gene3D" id="3.40.50.1820">
    <property type="entry name" value="alpha/beta hydrolase"/>
    <property type="match status" value="1"/>
</dbReference>
<dbReference type="InterPro" id="IPR029058">
    <property type="entry name" value="AB_hydrolase_fold"/>
</dbReference>
<dbReference type="AlphaFoldDB" id="A0A1H7KLX0"/>
<dbReference type="SUPFAM" id="SSF53474">
    <property type="entry name" value="alpha/beta-Hydrolases"/>
    <property type="match status" value="1"/>
</dbReference>
<dbReference type="InterPro" id="IPR022742">
    <property type="entry name" value="Hydrolase_4"/>
</dbReference>
<reference evidence="4" key="1">
    <citation type="submission" date="2016-10" db="EMBL/GenBank/DDBJ databases">
        <authorList>
            <person name="Varghese N."/>
            <person name="Submissions S."/>
        </authorList>
    </citation>
    <scope>NUCLEOTIDE SEQUENCE [LARGE SCALE GENOMIC DNA]</scope>
    <source>
        <strain evidence="4">DSM 25232 / NCIMB 14723 / 92V</strain>
    </source>
</reference>
<proteinExistence type="predicted"/>
<dbReference type="OrthoDB" id="9777090at2"/>
<dbReference type="PANTHER" id="PTHR12277:SF81">
    <property type="entry name" value="PROTEIN ABHD13"/>
    <property type="match status" value="1"/>
</dbReference>
<keyword evidence="3" id="KW-0378">Hydrolase</keyword>
<feature type="domain" description="Serine aminopeptidase S33" evidence="2">
    <location>
        <begin position="80"/>
        <end position="184"/>
    </location>
</feature>
<evidence type="ECO:0000313" key="4">
    <source>
        <dbReference type="Proteomes" id="UP000198521"/>
    </source>
</evidence>